<dbReference type="Gene3D" id="2.60.40.1120">
    <property type="entry name" value="Carboxypeptidase-like, regulatory domain"/>
    <property type="match status" value="1"/>
</dbReference>
<dbReference type="NCBIfam" id="TIGR04056">
    <property type="entry name" value="OMP_RagA_SusC"/>
    <property type="match status" value="1"/>
</dbReference>
<keyword evidence="4 7" id="KW-0812">Transmembrane</keyword>
<dbReference type="PROSITE" id="PS52016">
    <property type="entry name" value="TONB_DEPENDENT_REC_3"/>
    <property type="match status" value="1"/>
</dbReference>
<dbReference type="GO" id="GO:0009279">
    <property type="term" value="C:cell outer membrane"/>
    <property type="evidence" value="ECO:0007669"/>
    <property type="project" value="UniProtKB-SubCell"/>
</dbReference>
<keyword evidence="3 7" id="KW-1134">Transmembrane beta strand</keyword>
<reference evidence="10" key="2">
    <citation type="journal article" date="2021" name="PeerJ">
        <title>Extensive microbial diversity within the chicken gut microbiome revealed by metagenomics and culture.</title>
        <authorList>
            <person name="Gilroy R."/>
            <person name="Ravi A."/>
            <person name="Getino M."/>
            <person name="Pursley I."/>
            <person name="Horton D.L."/>
            <person name="Alikhan N.F."/>
            <person name="Baker D."/>
            <person name="Gharbi K."/>
            <person name="Hall N."/>
            <person name="Watson M."/>
            <person name="Adriaenssens E.M."/>
            <person name="Foster-Nyarko E."/>
            <person name="Jarju S."/>
            <person name="Secka A."/>
            <person name="Antonio M."/>
            <person name="Oren A."/>
            <person name="Chaudhuri R.R."/>
            <person name="La Ragione R."/>
            <person name="Hildebrand F."/>
            <person name="Pallen M.J."/>
        </authorList>
    </citation>
    <scope>NUCLEOTIDE SEQUENCE</scope>
    <source>
        <strain evidence="10">21143</strain>
    </source>
</reference>
<dbReference type="InterPro" id="IPR008969">
    <property type="entry name" value="CarboxyPept-like_regulatory"/>
</dbReference>
<dbReference type="InterPro" id="IPR023996">
    <property type="entry name" value="TonB-dep_OMP_SusC/RagA"/>
</dbReference>
<dbReference type="InterPro" id="IPR037066">
    <property type="entry name" value="Plug_dom_sf"/>
</dbReference>
<evidence type="ECO:0000256" key="3">
    <source>
        <dbReference type="ARBA" id="ARBA00022452"/>
    </source>
</evidence>
<keyword evidence="5 7" id="KW-0472">Membrane</keyword>
<dbReference type="InterPro" id="IPR036942">
    <property type="entry name" value="Beta-barrel_TonB_sf"/>
</dbReference>
<keyword evidence="2 7" id="KW-0813">Transport</keyword>
<feature type="signal peptide" evidence="8">
    <location>
        <begin position="1"/>
        <end position="22"/>
    </location>
</feature>
<feature type="chain" id="PRO_5039325150" evidence="8">
    <location>
        <begin position="23"/>
        <end position="1103"/>
    </location>
</feature>
<accession>A0A9D1GG55</accession>
<dbReference type="InterPro" id="IPR012910">
    <property type="entry name" value="Plug_dom"/>
</dbReference>
<dbReference type="Pfam" id="PF13715">
    <property type="entry name" value="CarbopepD_reg_2"/>
    <property type="match status" value="1"/>
</dbReference>
<keyword evidence="6 7" id="KW-0998">Cell outer membrane</keyword>
<dbReference type="EMBL" id="DVKT01000076">
    <property type="protein sequence ID" value="HIT40428.1"/>
    <property type="molecule type" value="Genomic_DNA"/>
</dbReference>
<comment type="subcellular location">
    <subcellularLocation>
        <location evidence="1 7">Cell outer membrane</location>
        <topology evidence="1 7">Multi-pass membrane protein</topology>
    </subcellularLocation>
</comment>
<organism evidence="10 11">
    <name type="scientific">Candidatus Caccoplasma intestinavium</name>
    <dbReference type="NCBI Taxonomy" id="2840716"/>
    <lineage>
        <taxon>Bacteria</taxon>
        <taxon>Pseudomonadati</taxon>
        <taxon>Bacteroidota</taxon>
        <taxon>Bacteroidia</taxon>
        <taxon>Bacteroidales</taxon>
        <taxon>Bacteroidaceae</taxon>
        <taxon>Bacteroidaceae incertae sedis</taxon>
        <taxon>Candidatus Caccoplasma</taxon>
    </lineage>
</organism>
<protein>
    <submittedName>
        <fullName evidence="10">SusC/RagA family TonB-linked outer membrane protein</fullName>
    </submittedName>
</protein>
<proteinExistence type="inferred from homology"/>
<dbReference type="Pfam" id="PF07715">
    <property type="entry name" value="Plug"/>
    <property type="match status" value="1"/>
</dbReference>
<evidence type="ECO:0000256" key="8">
    <source>
        <dbReference type="SAM" id="SignalP"/>
    </source>
</evidence>
<evidence type="ECO:0000256" key="6">
    <source>
        <dbReference type="ARBA" id="ARBA00023237"/>
    </source>
</evidence>
<evidence type="ECO:0000256" key="1">
    <source>
        <dbReference type="ARBA" id="ARBA00004571"/>
    </source>
</evidence>
<dbReference type="SUPFAM" id="SSF56935">
    <property type="entry name" value="Porins"/>
    <property type="match status" value="1"/>
</dbReference>
<evidence type="ECO:0000313" key="10">
    <source>
        <dbReference type="EMBL" id="HIT40428.1"/>
    </source>
</evidence>
<dbReference type="SUPFAM" id="SSF49464">
    <property type="entry name" value="Carboxypeptidase regulatory domain-like"/>
    <property type="match status" value="1"/>
</dbReference>
<comment type="similarity">
    <text evidence="7">Belongs to the TonB-dependent receptor family.</text>
</comment>
<dbReference type="AlphaFoldDB" id="A0A9D1GG55"/>
<comment type="caution">
    <text evidence="10">The sequence shown here is derived from an EMBL/GenBank/DDBJ whole genome shotgun (WGS) entry which is preliminary data.</text>
</comment>
<dbReference type="Proteomes" id="UP000886722">
    <property type="component" value="Unassembled WGS sequence"/>
</dbReference>
<dbReference type="Gene3D" id="2.170.130.10">
    <property type="entry name" value="TonB-dependent receptor, plug domain"/>
    <property type="match status" value="1"/>
</dbReference>
<evidence type="ECO:0000259" key="9">
    <source>
        <dbReference type="Pfam" id="PF07715"/>
    </source>
</evidence>
<reference evidence="10" key="1">
    <citation type="submission" date="2020-10" db="EMBL/GenBank/DDBJ databases">
        <authorList>
            <person name="Gilroy R."/>
        </authorList>
    </citation>
    <scope>NUCLEOTIDE SEQUENCE</scope>
    <source>
        <strain evidence="10">21143</strain>
    </source>
</reference>
<evidence type="ECO:0000256" key="2">
    <source>
        <dbReference type="ARBA" id="ARBA00022448"/>
    </source>
</evidence>
<sequence length="1103" mass="122838">MRKYLQLLSIVVLLLSSSQVMAQKVRVVTGHVYDPGKEALVGVTVAVKGSTSGGAITDENGRYMILVPNENGTVIVFSSIGFEKKEVAVGDKKVIDVTMTEKSAYLDEVVVTGYQNVNRRELASAVSQIEMDEIKLSDKFSIDQMLAGQVAGMSVTTTGGGPSATPKIRIRGTSSLYGNTAPLWVLDGIILDDNSVNWDASGNLDPLAEDAQYLVGNAIAGVNPNDIESITVLKDASATAIYGVQAANGVIVVTTKKGRNGPAQVTYNGSVSINQRENYRRLYLMDAGERVQLSKDLLDSRLSYTRKDFNLGYEMLKAQYDAKKLTRSQFDAAVTEMIDRNTDWFDLLFRNAVTQNHTLSLSGGNESTTYYSSVGASISQGTAREEVSKRYTATLKVNSWISPKVYIGFQLNGSITDNQGYHSSFNPDSYARETARTIPAYNADGSLFFYRPYESFSTSNMANQTYAFNALHESQTTGNYADLASLTGLMNFVWKIYDGLRYEMTGSYVYNATKTTTWAQEDSYYVNQLRGYVFDELEFGSSFWNESVIPQGGVLSKSEATKTTLDIRNTLSYSKDFKGHLVSALATSEIRSVITDGFSGTHYGWMPERGQVISPSYTDAYIVDLKNGAFTPVITDNRANTVSWIFSGIYSYKDKYTLNANVRMDGSNQFGENPKYRFLPIWSVAGKYALTNEAFMKPYEDWLSYLALRLSYGIQGNVDKGTSPDLVMQIGSIDSNTGMATSTVAYWPNEDLRWEKTTQYNVGLDFSFLLDRITATVDFYKKVGTDMIVNKTISAVNGYTIRKINGGNVNNSGVELAVKFTPLQTKDMRLVIGFVHSYNKNELIKANDETNNTRENMLSGSALIEGEALGTIYSYPFAGLDHETGLPVFYDKKGNTSATWLSKTYKNYTLYEDEIELVKSGVVSPPHTGGINLEYRWKEWILRGSFTYSLGAVNRLPFIYGDYDSVFDPEKNVTREILNRWREPGDELHTNIPALYDDNTYTNLGVRPMRANVDHIYGTSMYDYSTARVCSTNNLRLRSLSLSYIFNKKMLKKMHLSNFQISAQANNLFIIADKRWHGFDPEQGSSANSSIPRTYSLSVTIGF</sequence>
<gene>
    <name evidence="10" type="ORF">IAD06_10415</name>
</gene>
<evidence type="ECO:0000256" key="7">
    <source>
        <dbReference type="PROSITE-ProRule" id="PRU01360"/>
    </source>
</evidence>
<dbReference type="NCBIfam" id="TIGR04057">
    <property type="entry name" value="SusC_RagA_signa"/>
    <property type="match status" value="1"/>
</dbReference>
<evidence type="ECO:0000313" key="11">
    <source>
        <dbReference type="Proteomes" id="UP000886722"/>
    </source>
</evidence>
<keyword evidence="8" id="KW-0732">Signal</keyword>
<evidence type="ECO:0000256" key="5">
    <source>
        <dbReference type="ARBA" id="ARBA00023136"/>
    </source>
</evidence>
<name>A0A9D1GG55_9BACT</name>
<feature type="domain" description="TonB-dependent receptor plug" evidence="9">
    <location>
        <begin position="119"/>
        <end position="250"/>
    </location>
</feature>
<dbReference type="InterPro" id="IPR039426">
    <property type="entry name" value="TonB-dep_rcpt-like"/>
</dbReference>
<dbReference type="Gene3D" id="2.40.170.20">
    <property type="entry name" value="TonB-dependent receptor, beta-barrel domain"/>
    <property type="match status" value="1"/>
</dbReference>
<dbReference type="InterPro" id="IPR023997">
    <property type="entry name" value="TonB-dep_OMP_SusC/RagA_CS"/>
</dbReference>
<evidence type="ECO:0000256" key="4">
    <source>
        <dbReference type="ARBA" id="ARBA00022692"/>
    </source>
</evidence>